<feature type="domain" description="Glycosyltransferase 2-like" evidence="2">
    <location>
        <begin position="66"/>
        <end position="209"/>
    </location>
</feature>
<evidence type="ECO:0000259" key="2">
    <source>
        <dbReference type="Pfam" id="PF00535"/>
    </source>
</evidence>
<keyword evidence="4" id="KW-1185">Reference proteome</keyword>
<keyword evidence="1" id="KW-0812">Transmembrane</keyword>
<comment type="caution">
    <text evidence="3">The sequence shown here is derived from an EMBL/GenBank/DDBJ whole genome shotgun (WGS) entry which is preliminary data.</text>
</comment>
<dbReference type="Proteomes" id="UP000297635">
    <property type="component" value="Unassembled WGS sequence"/>
</dbReference>
<gene>
    <name evidence="3" type="ORF">EZ315_09350</name>
</gene>
<feature type="transmembrane region" description="Helical" evidence="1">
    <location>
        <begin position="6"/>
        <end position="28"/>
    </location>
</feature>
<evidence type="ECO:0000313" key="3">
    <source>
        <dbReference type="EMBL" id="TGG40856.1"/>
    </source>
</evidence>
<reference evidence="3 4" key="1">
    <citation type="submission" date="2019-02" db="EMBL/GenBank/DDBJ databases">
        <title>Isolation and identification of novel species under the genus Muribaculum.</title>
        <authorList>
            <person name="Miyake S."/>
            <person name="Ding Y."/>
            <person name="Low A."/>
            <person name="Soh M."/>
            <person name="Seedorf H."/>
        </authorList>
    </citation>
    <scope>NUCLEOTIDE SEQUENCE [LARGE SCALE GENOMIC DNA]</scope>
    <source>
        <strain evidence="3 4">TLL-A3</strain>
    </source>
</reference>
<evidence type="ECO:0000256" key="1">
    <source>
        <dbReference type="SAM" id="Phobius"/>
    </source>
</evidence>
<dbReference type="AlphaFoldDB" id="A0A4Z0V6E6"/>
<feature type="transmembrane region" description="Helical" evidence="1">
    <location>
        <begin position="366"/>
        <end position="386"/>
    </location>
</feature>
<keyword evidence="1" id="KW-0472">Membrane</keyword>
<proteinExistence type="predicted"/>
<evidence type="ECO:0000313" key="4">
    <source>
        <dbReference type="Proteomes" id="UP000297635"/>
    </source>
</evidence>
<organism evidence="3 4">
    <name type="scientific">Duncaniella freteri</name>
    <dbReference type="NCBI Taxonomy" id="2530391"/>
    <lineage>
        <taxon>Bacteria</taxon>
        <taxon>Pseudomonadati</taxon>
        <taxon>Bacteroidota</taxon>
        <taxon>Bacteroidia</taxon>
        <taxon>Bacteroidales</taxon>
        <taxon>Muribaculaceae</taxon>
        <taxon>Duncaniella</taxon>
    </lineage>
</organism>
<dbReference type="SUPFAM" id="SSF53448">
    <property type="entry name" value="Nucleotide-diphospho-sugar transferases"/>
    <property type="match status" value="1"/>
</dbReference>
<dbReference type="InterPro" id="IPR029044">
    <property type="entry name" value="Nucleotide-diphossugar_trans"/>
</dbReference>
<keyword evidence="1" id="KW-1133">Transmembrane helix</keyword>
<dbReference type="RefSeq" id="WP_135471813.1">
    <property type="nucleotide sequence ID" value="NZ_CASGTF010000032.1"/>
</dbReference>
<sequence>MFEIYLTPIIITLLSVLVISALYLLFGFRHYVSSVSRQVAADNERSLNYADSGSTTDAAGYPPVSVIVYSEDDASNLEILLPQILEQDYPAPFEVIVVNDGAISSTKDVIARLEQRYYNLYMTFTPQESRSLSRKKLAVTLGIKAAKYNVLVHTTGNCQIPSGQWLKRMASHFSPSTDIVLGYAIPAVSDGVDEPWKRLHSFDRVRSDVEWLSWAIAGRPYRGDGCNIAYRREMFFRNKGFSRSLDLKYGDDDVFVSEVARKGNTAVELSDDSMLLVVQNSPQSIHRTEKIRRDYTASRLCGHARMFFSTCSWAWWALLGSAVALGVVGLPSFVPMIVAGVIMLSVWIVLMAAWRKVSRSLGSRSIMLTFPWFMTYHPVYTLYYWMRGRFRRGSNLTWG</sequence>
<dbReference type="Gene3D" id="3.90.550.10">
    <property type="entry name" value="Spore Coat Polysaccharide Biosynthesis Protein SpsA, Chain A"/>
    <property type="match status" value="1"/>
</dbReference>
<protein>
    <submittedName>
        <fullName evidence="3">Glycosyltransferase</fullName>
    </submittedName>
</protein>
<feature type="transmembrane region" description="Helical" evidence="1">
    <location>
        <begin position="306"/>
        <end position="327"/>
    </location>
</feature>
<dbReference type="GeneID" id="82149994"/>
<feature type="transmembrane region" description="Helical" evidence="1">
    <location>
        <begin position="333"/>
        <end position="354"/>
    </location>
</feature>
<dbReference type="Pfam" id="PF00535">
    <property type="entry name" value="Glycos_transf_2"/>
    <property type="match status" value="1"/>
</dbReference>
<dbReference type="GO" id="GO:0016740">
    <property type="term" value="F:transferase activity"/>
    <property type="evidence" value="ECO:0007669"/>
    <property type="project" value="UniProtKB-KW"/>
</dbReference>
<dbReference type="EMBL" id="SJSA01000001">
    <property type="protein sequence ID" value="TGG40856.1"/>
    <property type="molecule type" value="Genomic_DNA"/>
</dbReference>
<accession>A0A4Z0V6E6</accession>
<dbReference type="InterPro" id="IPR001173">
    <property type="entry name" value="Glyco_trans_2-like"/>
</dbReference>
<keyword evidence="3" id="KW-0808">Transferase</keyword>
<name>A0A4Z0V6E6_9BACT</name>